<name>A0A7C9F2L8_OPUST</name>
<evidence type="ECO:0000313" key="1">
    <source>
        <dbReference type="EMBL" id="MBA4676347.1"/>
    </source>
</evidence>
<reference evidence="1" key="1">
    <citation type="journal article" date="2013" name="J. Plant Res.">
        <title>Effect of fungi and light on seed germination of three Opuntia species from semiarid lands of central Mexico.</title>
        <authorList>
            <person name="Delgado-Sanchez P."/>
            <person name="Jimenez-Bremont J.F."/>
            <person name="Guerrero-Gonzalez Mde L."/>
            <person name="Flores J."/>
        </authorList>
    </citation>
    <scope>NUCLEOTIDE SEQUENCE</scope>
    <source>
        <tissue evidence="1">Cladode</tissue>
    </source>
</reference>
<reference evidence="1" key="2">
    <citation type="submission" date="2020-07" db="EMBL/GenBank/DDBJ databases">
        <authorList>
            <person name="Vera ALvarez R."/>
            <person name="Arias-Moreno D.M."/>
            <person name="Jimenez-Jacinto V."/>
            <person name="Jimenez-Bremont J.F."/>
            <person name="Swaminathan K."/>
            <person name="Moose S.P."/>
            <person name="Guerrero-Gonzalez M.L."/>
            <person name="Marino-Ramirez L."/>
            <person name="Landsman D."/>
            <person name="Rodriguez-Kessler M."/>
            <person name="Delgado-Sanchez P."/>
        </authorList>
    </citation>
    <scope>NUCLEOTIDE SEQUENCE</scope>
    <source>
        <tissue evidence="1">Cladode</tissue>
    </source>
</reference>
<dbReference type="EMBL" id="GISG01270830">
    <property type="protein sequence ID" value="MBA4676347.1"/>
    <property type="molecule type" value="Transcribed_RNA"/>
</dbReference>
<accession>A0A7C9F2L8</accession>
<dbReference type="AlphaFoldDB" id="A0A7C9F2L8"/>
<sequence length="102" mass="11755">MNDRQTRRHAYLNIITAAKEPPKHPTPKKKIAVVKYTPHSGSQSIVINMFFYLYWWRSWKEAVSILQEGGANTSGNFMSLDYSRLSKSPPPTKKTPRVILYS</sequence>
<proteinExistence type="predicted"/>
<protein>
    <submittedName>
        <fullName evidence="1">Uncharacterized protein</fullName>
    </submittedName>
</protein>
<organism evidence="1">
    <name type="scientific">Opuntia streptacantha</name>
    <name type="common">Prickly pear cactus</name>
    <name type="synonym">Opuntia cardona</name>
    <dbReference type="NCBI Taxonomy" id="393608"/>
    <lineage>
        <taxon>Eukaryota</taxon>
        <taxon>Viridiplantae</taxon>
        <taxon>Streptophyta</taxon>
        <taxon>Embryophyta</taxon>
        <taxon>Tracheophyta</taxon>
        <taxon>Spermatophyta</taxon>
        <taxon>Magnoliopsida</taxon>
        <taxon>eudicotyledons</taxon>
        <taxon>Gunneridae</taxon>
        <taxon>Pentapetalae</taxon>
        <taxon>Caryophyllales</taxon>
        <taxon>Cactineae</taxon>
        <taxon>Cactaceae</taxon>
        <taxon>Opuntioideae</taxon>
        <taxon>Opuntia</taxon>
    </lineage>
</organism>